<dbReference type="Ensembl" id="ENSLBET00000015231.1">
    <property type="protein sequence ID" value="ENSLBEP00000014377.1"/>
    <property type="gene ID" value="ENSLBEG00000011199.1"/>
</dbReference>
<evidence type="ECO:0000313" key="1">
    <source>
        <dbReference type="Ensembl" id="ENSLBEP00000014377.1"/>
    </source>
</evidence>
<reference evidence="1" key="1">
    <citation type="submission" date="2025-08" db="UniProtKB">
        <authorList>
            <consortium name="Ensembl"/>
        </authorList>
    </citation>
    <scope>IDENTIFICATION</scope>
</reference>
<organism evidence="1 2">
    <name type="scientific">Labrus bergylta</name>
    <name type="common">ballan wrasse</name>
    <dbReference type="NCBI Taxonomy" id="56723"/>
    <lineage>
        <taxon>Eukaryota</taxon>
        <taxon>Metazoa</taxon>
        <taxon>Chordata</taxon>
        <taxon>Craniata</taxon>
        <taxon>Vertebrata</taxon>
        <taxon>Euteleostomi</taxon>
        <taxon>Actinopterygii</taxon>
        <taxon>Neopterygii</taxon>
        <taxon>Teleostei</taxon>
        <taxon>Neoteleostei</taxon>
        <taxon>Acanthomorphata</taxon>
        <taxon>Eupercaria</taxon>
        <taxon>Labriformes</taxon>
        <taxon>Labridae</taxon>
        <taxon>Labrus</taxon>
    </lineage>
</organism>
<evidence type="ECO:0000313" key="2">
    <source>
        <dbReference type="Proteomes" id="UP000261660"/>
    </source>
</evidence>
<reference evidence="1" key="2">
    <citation type="submission" date="2025-09" db="UniProtKB">
        <authorList>
            <consortium name="Ensembl"/>
        </authorList>
    </citation>
    <scope>IDENTIFICATION</scope>
</reference>
<dbReference type="GeneTree" id="ENSGT00940000177029"/>
<protein>
    <submittedName>
        <fullName evidence="1">Uncharacterized protein</fullName>
    </submittedName>
</protein>
<dbReference type="AlphaFoldDB" id="A0A3Q3F696"/>
<name>A0A3Q3F696_9LABR</name>
<dbReference type="InParanoid" id="A0A3Q3F696"/>
<proteinExistence type="predicted"/>
<sequence>VVPLSIIDLLIDRPGLCGSRAHIQQQVKMAVQHLDGKEVHLERLGILRVLGLLLGLSVAEEQEAIRLCGAEVKGDGARLLGVPLVQDNEGLRCLECDGIQSGHVLTLESHSAMDLHLGITQFGQPGQLKSHIVVFVHNLY</sequence>
<accession>A0A3Q3F696</accession>
<dbReference type="Proteomes" id="UP000261660">
    <property type="component" value="Unplaced"/>
</dbReference>
<keyword evidence="2" id="KW-1185">Reference proteome</keyword>